<evidence type="ECO:0000313" key="2">
    <source>
        <dbReference type="Proteomes" id="UP000051870"/>
    </source>
</evidence>
<reference evidence="2" key="1">
    <citation type="submission" date="2015-09" db="EMBL/GenBank/DDBJ databases">
        <authorList>
            <person name="Rodrigo-Torres Lidia"/>
            <person name="Arahal R.David."/>
        </authorList>
    </citation>
    <scope>NUCLEOTIDE SEQUENCE [LARGE SCALE GENOMIC DNA]</scope>
    <source>
        <strain evidence="2">CECT 7735</strain>
    </source>
</reference>
<dbReference type="EMBL" id="CYTW01000001">
    <property type="protein sequence ID" value="CUJ91631.1"/>
    <property type="molecule type" value="Genomic_DNA"/>
</dbReference>
<gene>
    <name evidence="1" type="ORF">PH7735_01390</name>
</gene>
<sequence>MTDVSEIGLTGDQETDQQNLDGFVDDISVVSGIFGWAHDPKNPKRQVTVALNVGGKTIATTKTGLQRADVAEVLNGAGEFFGFHFPLDVFGSFADIPNALMAEPLVVSIVETGVVILAANPMPSASECLFQVWQKEKKTRFDHQNEDVAELKKSLNAKFRDAYGGLQNLPSLKSNGVAASIGMIGLIRRHVYLIAGRIEAGKLPSECSGIIESNQRHQPFGAVFLEYDNKSSTPDMINFVGLVETRWQPSPNAPCPEMLVFTDDGTLRIKAGSQITELPPQQSCQLVRSLPAANALEPDRHTAISGYVETQNNWELVPDEGFKLGLDQMLFMPGFGLFIEGWLLPTSKSVTDIQVRFDNRILSVDSMSFFRKERLDLAGIDGVTQSDLEMAGFVGACRMENGFKAVNLALIKFTFEDDTSFVAEIPRDRIKPISNLRGIGAIQQLYSNLHVEKFRPEMKVAIARIAGDTSRVEVLSAKPTTNSLVIELPQDRSDCALVLGRLDRMRRKSKEDIGISLIIDDAAPRDVLLPWLQMMERYRNDISLFRVRGGHVFPLLPALVRQTKSKSVLFCRQEFLPDLDAFDLFARRDLGDDNPVALQACSDGVTLPEIGMFMARSSTLAPLVAQVGGRLDGNYLMEVFRVAQPALAREGCQALKYCSGFKPERLALFDGYDNIIELDRASS</sequence>
<keyword evidence="2" id="KW-1185">Reference proteome</keyword>
<proteinExistence type="predicted"/>
<dbReference type="GeneID" id="83880446"/>
<dbReference type="RefSeq" id="WP_145865277.1">
    <property type="nucleotide sequence ID" value="NZ_CYTW01000001.1"/>
</dbReference>
<organism evidence="1 2">
    <name type="scientific">Shimia thalassica</name>
    <dbReference type="NCBI Taxonomy" id="1715693"/>
    <lineage>
        <taxon>Bacteria</taxon>
        <taxon>Pseudomonadati</taxon>
        <taxon>Pseudomonadota</taxon>
        <taxon>Alphaproteobacteria</taxon>
        <taxon>Rhodobacterales</taxon>
        <taxon>Roseobacteraceae</taxon>
    </lineage>
</organism>
<accession>A0A0P1I5J2</accession>
<dbReference type="AlphaFoldDB" id="A0A0P1I5J2"/>
<evidence type="ECO:0000313" key="1">
    <source>
        <dbReference type="EMBL" id="CUJ91631.1"/>
    </source>
</evidence>
<dbReference type="STRING" id="1715693.PH7735_01390"/>
<dbReference type="Proteomes" id="UP000051870">
    <property type="component" value="Unassembled WGS sequence"/>
</dbReference>
<protein>
    <submittedName>
        <fullName evidence="1">Uncharacterized protein</fullName>
    </submittedName>
</protein>
<name>A0A0P1I5J2_9RHOB</name>